<sequence length="101" mass="11085">MYVITLTYTAPLEMIDAALPGHVRWLEAAYADGVFLASGRRVPRTGGVILARPCARDVLEQRLAEDPFAKAGLARYDILEFIPTMTADVLAPLRETPAVRT</sequence>
<name>A0A0K6GZ88_9NEIS</name>
<dbReference type="Proteomes" id="UP000243535">
    <property type="component" value="Unassembled WGS sequence"/>
</dbReference>
<dbReference type="STRING" id="375574.GCA_001418035_01772"/>
<dbReference type="InterPro" id="IPR005545">
    <property type="entry name" value="YCII"/>
</dbReference>
<comment type="similarity">
    <text evidence="1">Belongs to the YciI family.</text>
</comment>
<evidence type="ECO:0000313" key="3">
    <source>
        <dbReference type="EMBL" id="CUA84037.1"/>
    </source>
</evidence>
<dbReference type="PANTHER" id="PTHR37828">
    <property type="entry name" value="GSR2449 PROTEIN"/>
    <property type="match status" value="1"/>
</dbReference>
<gene>
    <name evidence="3" type="ORF">Ga0061063_1980</name>
</gene>
<accession>A0A0K6GZ88</accession>
<proteinExistence type="inferred from homology"/>
<dbReference type="InterPro" id="IPR011008">
    <property type="entry name" value="Dimeric_a/b-barrel"/>
</dbReference>
<evidence type="ECO:0000259" key="2">
    <source>
        <dbReference type="Pfam" id="PF03795"/>
    </source>
</evidence>
<dbReference type="RefSeq" id="WP_054286177.1">
    <property type="nucleotide sequence ID" value="NZ_CYHA01000003.1"/>
</dbReference>
<dbReference type="SUPFAM" id="SSF54909">
    <property type="entry name" value="Dimeric alpha+beta barrel"/>
    <property type="match status" value="1"/>
</dbReference>
<dbReference type="Pfam" id="PF03795">
    <property type="entry name" value="YCII"/>
    <property type="match status" value="1"/>
</dbReference>
<dbReference type="AlphaFoldDB" id="A0A0K6GZ88"/>
<evidence type="ECO:0000256" key="1">
    <source>
        <dbReference type="ARBA" id="ARBA00007689"/>
    </source>
</evidence>
<protein>
    <submittedName>
        <fullName evidence="3">Uncharacterized conserved protein YciI, contains a putative active-site phosphohistidine</fullName>
    </submittedName>
</protein>
<evidence type="ECO:0000313" key="4">
    <source>
        <dbReference type="Proteomes" id="UP000243535"/>
    </source>
</evidence>
<feature type="domain" description="YCII-related" evidence="2">
    <location>
        <begin position="1"/>
        <end position="81"/>
    </location>
</feature>
<dbReference type="PANTHER" id="PTHR37828:SF1">
    <property type="entry name" value="YCII-RELATED DOMAIN-CONTAINING PROTEIN"/>
    <property type="match status" value="1"/>
</dbReference>
<reference evidence="4" key="1">
    <citation type="submission" date="2015-08" db="EMBL/GenBank/DDBJ databases">
        <authorList>
            <person name="Varghese N."/>
        </authorList>
    </citation>
    <scope>NUCLEOTIDE SEQUENCE [LARGE SCALE GENOMIC DNA]</scope>
    <source>
        <strain evidence="4">DSM 17901</strain>
    </source>
</reference>
<organism evidence="3 4">
    <name type="scientific">Gulbenkiania indica</name>
    <dbReference type="NCBI Taxonomy" id="375574"/>
    <lineage>
        <taxon>Bacteria</taxon>
        <taxon>Pseudomonadati</taxon>
        <taxon>Pseudomonadota</taxon>
        <taxon>Betaproteobacteria</taxon>
        <taxon>Neisseriales</taxon>
        <taxon>Chromobacteriaceae</taxon>
        <taxon>Gulbenkiania</taxon>
    </lineage>
</organism>
<keyword evidence="4" id="KW-1185">Reference proteome</keyword>
<dbReference type="EMBL" id="CYHA01000003">
    <property type="protein sequence ID" value="CUA84037.1"/>
    <property type="molecule type" value="Genomic_DNA"/>
</dbReference>
<dbReference type="OrthoDB" id="9814407at2"/>